<proteinExistence type="predicted"/>
<dbReference type="Proteomes" id="UP000805193">
    <property type="component" value="Unassembled WGS sequence"/>
</dbReference>
<dbReference type="EMBL" id="JABSTQ010011102">
    <property type="protein sequence ID" value="KAG0415157.1"/>
    <property type="molecule type" value="Genomic_DNA"/>
</dbReference>
<organism evidence="1 2">
    <name type="scientific">Ixodes persulcatus</name>
    <name type="common">Taiga tick</name>
    <dbReference type="NCBI Taxonomy" id="34615"/>
    <lineage>
        <taxon>Eukaryota</taxon>
        <taxon>Metazoa</taxon>
        <taxon>Ecdysozoa</taxon>
        <taxon>Arthropoda</taxon>
        <taxon>Chelicerata</taxon>
        <taxon>Arachnida</taxon>
        <taxon>Acari</taxon>
        <taxon>Parasitiformes</taxon>
        <taxon>Ixodida</taxon>
        <taxon>Ixodoidea</taxon>
        <taxon>Ixodidae</taxon>
        <taxon>Ixodinae</taxon>
        <taxon>Ixodes</taxon>
    </lineage>
</organism>
<evidence type="ECO:0000313" key="2">
    <source>
        <dbReference type="Proteomes" id="UP000805193"/>
    </source>
</evidence>
<protein>
    <submittedName>
        <fullName evidence="1">Uncharacterized protein</fullName>
    </submittedName>
</protein>
<keyword evidence="2" id="KW-1185">Reference proteome</keyword>
<gene>
    <name evidence="1" type="ORF">HPB47_007678</name>
</gene>
<comment type="caution">
    <text evidence="1">The sequence shown here is derived from an EMBL/GenBank/DDBJ whole genome shotgun (WGS) entry which is preliminary data.</text>
</comment>
<evidence type="ECO:0000313" key="1">
    <source>
        <dbReference type="EMBL" id="KAG0415157.1"/>
    </source>
</evidence>
<name>A0AC60P731_IXOPE</name>
<reference evidence="1 2" key="1">
    <citation type="journal article" date="2020" name="Cell">
        <title>Large-Scale Comparative Analyses of Tick Genomes Elucidate Their Genetic Diversity and Vector Capacities.</title>
        <authorList>
            <consortium name="Tick Genome and Microbiome Consortium (TIGMIC)"/>
            <person name="Jia N."/>
            <person name="Wang J."/>
            <person name="Shi W."/>
            <person name="Du L."/>
            <person name="Sun Y."/>
            <person name="Zhan W."/>
            <person name="Jiang J.F."/>
            <person name="Wang Q."/>
            <person name="Zhang B."/>
            <person name="Ji P."/>
            <person name="Bell-Sakyi L."/>
            <person name="Cui X.M."/>
            <person name="Yuan T.T."/>
            <person name="Jiang B.G."/>
            <person name="Yang W.F."/>
            <person name="Lam T.T."/>
            <person name="Chang Q.C."/>
            <person name="Ding S.J."/>
            <person name="Wang X.J."/>
            <person name="Zhu J.G."/>
            <person name="Ruan X.D."/>
            <person name="Zhao L."/>
            <person name="Wei J.T."/>
            <person name="Ye R.Z."/>
            <person name="Que T.C."/>
            <person name="Du C.H."/>
            <person name="Zhou Y.H."/>
            <person name="Cheng J.X."/>
            <person name="Dai P.F."/>
            <person name="Guo W.B."/>
            <person name="Han X.H."/>
            <person name="Huang E.J."/>
            <person name="Li L.F."/>
            <person name="Wei W."/>
            <person name="Gao Y.C."/>
            <person name="Liu J.Z."/>
            <person name="Shao H.Z."/>
            <person name="Wang X."/>
            <person name="Wang C.C."/>
            <person name="Yang T.C."/>
            <person name="Huo Q.B."/>
            <person name="Li W."/>
            <person name="Chen H.Y."/>
            <person name="Chen S.E."/>
            <person name="Zhou L.G."/>
            <person name="Ni X.B."/>
            <person name="Tian J.H."/>
            <person name="Sheng Y."/>
            <person name="Liu T."/>
            <person name="Pan Y.S."/>
            <person name="Xia L.Y."/>
            <person name="Li J."/>
            <person name="Zhao F."/>
            <person name="Cao W.C."/>
        </authorList>
    </citation>
    <scope>NUCLEOTIDE SEQUENCE [LARGE SCALE GENOMIC DNA]</scope>
    <source>
        <strain evidence="1">Iper-2018</strain>
    </source>
</reference>
<sequence length="332" mass="35943">MAPLGRHSEPGPHRRIPAGPGSWGGRWRNPWTYTFGKAPRDLIMFPARSTAHYASHAKLLNLGQCSSRYENRAKTLFVLCDLREFRCVLVLALATCAFAGYIGYGGYSLAAPLTTSYSTVHHAPVVSTLGYGLGYGHSLGYGYGLSGYGLGYGYGLGSLGYGAFYKKLKDIPILRFKHNPSKVSVSRKANIGYVNACNNMLHIFRFRCVLVLALATCAFAGYLGYGGYSLAAPLTTSYSTVHHAPVVSTLGYGLGYGHSLGYGYGLSGYGLGYGYGLGSLGYGAFYKKSSAPSYHLLVPVRPFTILPFKLSSLPHLLDLTFHHLLTHYFAPP</sequence>
<accession>A0AC60P731</accession>